<dbReference type="AlphaFoldDB" id="A0AA39QKI7"/>
<evidence type="ECO:0000313" key="2">
    <source>
        <dbReference type="EMBL" id="KAK0504647.1"/>
    </source>
</evidence>
<reference evidence="2" key="1">
    <citation type="submission" date="2023-06" db="EMBL/GenBank/DDBJ databases">
        <authorList>
            <consortium name="Lawrence Berkeley National Laboratory"/>
            <person name="Ahrendt S."/>
            <person name="Sahu N."/>
            <person name="Indic B."/>
            <person name="Wong-Bajracharya J."/>
            <person name="Merenyi Z."/>
            <person name="Ke H.-M."/>
            <person name="Monk M."/>
            <person name="Kocsube S."/>
            <person name="Drula E."/>
            <person name="Lipzen A."/>
            <person name="Balint B."/>
            <person name="Henrissat B."/>
            <person name="Andreopoulos B."/>
            <person name="Martin F.M."/>
            <person name="Harder C.B."/>
            <person name="Rigling D."/>
            <person name="Ford K.L."/>
            <person name="Foster G.D."/>
            <person name="Pangilinan J."/>
            <person name="Papanicolaou A."/>
            <person name="Barry K."/>
            <person name="LaButti K."/>
            <person name="Viragh M."/>
            <person name="Koriabine M."/>
            <person name="Yan M."/>
            <person name="Riley R."/>
            <person name="Champramary S."/>
            <person name="Plett K.L."/>
            <person name="Tsai I.J."/>
            <person name="Slot J."/>
            <person name="Sipos G."/>
            <person name="Plett J."/>
            <person name="Nagy L.G."/>
            <person name="Grigoriev I.V."/>
        </authorList>
    </citation>
    <scope>NUCLEOTIDE SEQUENCE</scope>
    <source>
        <strain evidence="2">HWK02</strain>
    </source>
</reference>
<keyword evidence="1" id="KW-0472">Membrane</keyword>
<proteinExistence type="predicted"/>
<keyword evidence="1" id="KW-1133">Transmembrane helix</keyword>
<evidence type="ECO:0000256" key="1">
    <source>
        <dbReference type="SAM" id="Phobius"/>
    </source>
</evidence>
<organism evidence="2 3">
    <name type="scientific">Armillaria luteobubalina</name>
    <dbReference type="NCBI Taxonomy" id="153913"/>
    <lineage>
        <taxon>Eukaryota</taxon>
        <taxon>Fungi</taxon>
        <taxon>Dikarya</taxon>
        <taxon>Basidiomycota</taxon>
        <taxon>Agaricomycotina</taxon>
        <taxon>Agaricomycetes</taxon>
        <taxon>Agaricomycetidae</taxon>
        <taxon>Agaricales</taxon>
        <taxon>Marasmiineae</taxon>
        <taxon>Physalacriaceae</taxon>
        <taxon>Armillaria</taxon>
    </lineage>
</organism>
<keyword evidence="1" id="KW-0812">Transmembrane</keyword>
<keyword evidence="3" id="KW-1185">Reference proteome</keyword>
<dbReference type="Proteomes" id="UP001175228">
    <property type="component" value="Unassembled WGS sequence"/>
</dbReference>
<protein>
    <submittedName>
        <fullName evidence="2">Uncharacterized protein</fullName>
    </submittedName>
</protein>
<dbReference type="EMBL" id="JAUEPU010000002">
    <property type="protein sequence ID" value="KAK0504647.1"/>
    <property type="molecule type" value="Genomic_DNA"/>
</dbReference>
<feature type="transmembrane region" description="Helical" evidence="1">
    <location>
        <begin position="57"/>
        <end position="78"/>
    </location>
</feature>
<name>A0AA39QKI7_9AGAR</name>
<sequence>MSPPSLILGYGLPFHVARVVVSLFNGTPYLRPPARGRSEQIVADIARPLWVGTIAPLNVAVVLFIIIFDTSAILLAALHHGNGLGIYISPNFGRIQACSTAGQIVRLHTRQLGILGLANLVDKYAPDSGVIAGFASKINRTLP</sequence>
<evidence type="ECO:0000313" key="3">
    <source>
        <dbReference type="Proteomes" id="UP001175228"/>
    </source>
</evidence>
<comment type="caution">
    <text evidence="2">The sequence shown here is derived from an EMBL/GenBank/DDBJ whole genome shotgun (WGS) entry which is preliminary data.</text>
</comment>
<gene>
    <name evidence="2" type="ORF">EDD18DRAFT_1343437</name>
</gene>
<accession>A0AA39QKI7</accession>